<comment type="caution">
    <text evidence="1">The sequence shown here is derived from an EMBL/GenBank/DDBJ whole genome shotgun (WGS) entry which is preliminary data.</text>
</comment>
<evidence type="ECO:0000313" key="2">
    <source>
        <dbReference type="Proteomes" id="UP000295008"/>
    </source>
</evidence>
<name>A0A4R1SB62_HYDET</name>
<dbReference type="OrthoDB" id="1722928at2"/>
<evidence type="ECO:0000313" key="1">
    <source>
        <dbReference type="EMBL" id="TCL76785.1"/>
    </source>
</evidence>
<keyword evidence="2" id="KW-1185">Reference proteome</keyword>
<dbReference type="RefSeq" id="WP_132012186.1">
    <property type="nucleotide sequence ID" value="NZ_SLUN01000001.1"/>
</dbReference>
<proteinExistence type="predicted"/>
<protein>
    <submittedName>
        <fullName evidence="1">Uncharacterized protein</fullName>
    </submittedName>
</protein>
<dbReference type="EMBL" id="SLUN01000001">
    <property type="protein sequence ID" value="TCL76785.1"/>
    <property type="molecule type" value="Genomic_DNA"/>
</dbReference>
<dbReference type="Proteomes" id="UP000295008">
    <property type="component" value="Unassembled WGS sequence"/>
</dbReference>
<gene>
    <name evidence="1" type="ORF">EDC14_100165</name>
</gene>
<sequence>MKFGKINKQQLMLAAVAFLVTVGALFGGQALNSKFRVADPLHKEVLAIQGVQRFTVHEEKNRLRAELQLAKVADLQQVLERVDGAVQRYYGRPLDEYRIADRSDARLRTARYQLSFYLEEAQVSGSYIQLKEELDALTGVKARVYLGQNFIFIQMENGSHYLYQALPRAERTAAAGNPAANPTGGGSV</sequence>
<organism evidence="1 2">
    <name type="scientific">Hydrogenispora ethanolica</name>
    <dbReference type="NCBI Taxonomy" id="1082276"/>
    <lineage>
        <taxon>Bacteria</taxon>
        <taxon>Bacillati</taxon>
        <taxon>Bacillota</taxon>
        <taxon>Hydrogenispora</taxon>
    </lineage>
</organism>
<accession>A0A4R1SB62</accession>
<reference evidence="1 2" key="1">
    <citation type="submission" date="2019-03" db="EMBL/GenBank/DDBJ databases">
        <title>Genomic Encyclopedia of Type Strains, Phase IV (KMG-IV): sequencing the most valuable type-strain genomes for metagenomic binning, comparative biology and taxonomic classification.</title>
        <authorList>
            <person name="Goeker M."/>
        </authorList>
    </citation>
    <scope>NUCLEOTIDE SEQUENCE [LARGE SCALE GENOMIC DNA]</scope>
    <source>
        <strain evidence="1 2">LX-B</strain>
    </source>
</reference>
<dbReference type="AlphaFoldDB" id="A0A4R1SB62"/>